<sequence length="127" mass="14415">MVTISARRLTIFERAAMNIDREAVEATRRSEAKRRTAERVAQLRHIVMRNAGHNRDIEDLKNEADAARLLICASNNADGFAVLGILRVAIDERWRDVVQAGIRHFDEHPVAAHIQELWNLTADRPAV</sequence>
<gene>
    <name evidence="1" type="ORF">MHIB_38370</name>
</gene>
<organism evidence="1 2">
    <name type="scientific">Mycolicibacter hiberniae</name>
    <dbReference type="NCBI Taxonomy" id="29314"/>
    <lineage>
        <taxon>Bacteria</taxon>
        <taxon>Bacillati</taxon>
        <taxon>Actinomycetota</taxon>
        <taxon>Actinomycetes</taxon>
        <taxon>Mycobacteriales</taxon>
        <taxon>Mycobacteriaceae</taxon>
        <taxon>Mycolicibacter</taxon>
    </lineage>
</organism>
<dbReference type="EMBL" id="AP022609">
    <property type="protein sequence ID" value="BBZ25419.1"/>
    <property type="molecule type" value="Genomic_DNA"/>
</dbReference>
<reference evidence="1 2" key="1">
    <citation type="journal article" date="2019" name="Emerg. Microbes Infect.">
        <title>Comprehensive subspecies identification of 175 nontuberculous mycobacteria species based on 7547 genomic profiles.</title>
        <authorList>
            <person name="Matsumoto Y."/>
            <person name="Kinjo T."/>
            <person name="Motooka D."/>
            <person name="Nabeya D."/>
            <person name="Jung N."/>
            <person name="Uechi K."/>
            <person name="Horii T."/>
            <person name="Iida T."/>
            <person name="Fujita J."/>
            <person name="Nakamura S."/>
        </authorList>
    </citation>
    <scope>NUCLEOTIDE SEQUENCE [LARGE SCALE GENOMIC DNA]</scope>
    <source>
        <strain evidence="1 2">JCM 13571</strain>
    </source>
</reference>
<keyword evidence="2" id="KW-1185">Reference proteome</keyword>
<evidence type="ECO:0000313" key="2">
    <source>
        <dbReference type="Proteomes" id="UP000467260"/>
    </source>
</evidence>
<dbReference type="Proteomes" id="UP000467260">
    <property type="component" value="Chromosome"/>
</dbReference>
<evidence type="ECO:0000313" key="1">
    <source>
        <dbReference type="EMBL" id="BBZ25419.1"/>
    </source>
</evidence>
<accession>A0A7I7X6F6</accession>
<dbReference type="AlphaFoldDB" id="A0A7I7X6F6"/>
<protein>
    <submittedName>
        <fullName evidence="1">Uncharacterized protein</fullName>
    </submittedName>
</protein>
<dbReference type="KEGG" id="mhib:MHIB_38370"/>
<name>A0A7I7X6F6_9MYCO</name>
<proteinExistence type="predicted"/>